<gene>
    <name evidence="2" type="ORF">HGA02_03505</name>
</gene>
<accession>A0ABX1JWE9</accession>
<dbReference type="Proteomes" id="UP000777774">
    <property type="component" value="Unassembled WGS sequence"/>
</dbReference>
<feature type="transmembrane region" description="Helical" evidence="1">
    <location>
        <begin position="44"/>
        <end position="63"/>
    </location>
</feature>
<protein>
    <submittedName>
        <fullName evidence="2">Uncharacterized protein</fullName>
    </submittedName>
</protein>
<evidence type="ECO:0000256" key="1">
    <source>
        <dbReference type="SAM" id="Phobius"/>
    </source>
</evidence>
<keyword evidence="3" id="KW-1185">Reference proteome</keyword>
<evidence type="ECO:0000313" key="2">
    <source>
        <dbReference type="EMBL" id="NKY38620.1"/>
    </source>
</evidence>
<sequence length="173" mass="17765">MPMPRSFPQPTGRVAPPSRAPIAWALVAGVVAAAATIFARGPGVLLIVGSVVITITVVIVNAVQRHLGPVRTAVHALGAGVGMVVAFALMPMLFVAGPLVVPAVVSFAIFFRRNDTWGCVAAFIAGVTGVVLRFVLSVGDLSYPVFVVLVVGAAALAVFACVRMPVVASRRPA</sequence>
<feature type="transmembrane region" description="Helical" evidence="1">
    <location>
        <begin position="20"/>
        <end position="39"/>
    </location>
</feature>
<dbReference type="EMBL" id="JAAXOY010000042">
    <property type="protein sequence ID" value="NKY38620.1"/>
    <property type="molecule type" value="Genomic_DNA"/>
</dbReference>
<feature type="transmembrane region" description="Helical" evidence="1">
    <location>
        <begin position="83"/>
        <end position="110"/>
    </location>
</feature>
<reference evidence="2 3" key="1">
    <citation type="submission" date="2020-04" db="EMBL/GenBank/DDBJ databases">
        <title>MicrobeNet Type strains.</title>
        <authorList>
            <person name="Nicholson A.C."/>
        </authorList>
    </citation>
    <scope>NUCLEOTIDE SEQUENCE [LARGE SCALE GENOMIC DNA]</scope>
    <source>
        <strain evidence="2 3">ATCC BAA-787</strain>
    </source>
</reference>
<feature type="transmembrane region" description="Helical" evidence="1">
    <location>
        <begin position="142"/>
        <end position="162"/>
    </location>
</feature>
<keyword evidence="1" id="KW-1133">Transmembrane helix</keyword>
<feature type="transmembrane region" description="Helical" evidence="1">
    <location>
        <begin position="117"/>
        <end position="136"/>
    </location>
</feature>
<proteinExistence type="predicted"/>
<organism evidence="2 3">
    <name type="scientific">Cellulomonas septica</name>
    <dbReference type="NCBI Taxonomy" id="285080"/>
    <lineage>
        <taxon>Bacteria</taxon>
        <taxon>Bacillati</taxon>
        <taxon>Actinomycetota</taxon>
        <taxon>Actinomycetes</taxon>
        <taxon>Micrococcales</taxon>
        <taxon>Cellulomonadaceae</taxon>
        <taxon>Cellulomonas</taxon>
    </lineage>
</organism>
<comment type="caution">
    <text evidence="2">The sequence shown here is derived from an EMBL/GenBank/DDBJ whole genome shotgun (WGS) entry which is preliminary data.</text>
</comment>
<evidence type="ECO:0000313" key="3">
    <source>
        <dbReference type="Proteomes" id="UP000777774"/>
    </source>
</evidence>
<keyword evidence="1" id="KW-0812">Transmembrane</keyword>
<dbReference type="RefSeq" id="WP_168677631.1">
    <property type="nucleotide sequence ID" value="NZ_JAAXOY010000042.1"/>
</dbReference>
<keyword evidence="1" id="KW-0472">Membrane</keyword>
<name>A0ABX1JWE9_9CELL</name>